<name>A0A8J8NUS6_HALGN</name>
<evidence type="ECO:0000313" key="2">
    <source>
        <dbReference type="EMBL" id="TNV80665.1"/>
    </source>
</evidence>
<dbReference type="SUPFAM" id="SSF48371">
    <property type="entry name" value="ARM repeat"/>
    <property type="match status" value="1"/>
</dbReference>
<gene>
    <name evidence="2" type="ORF">FGO68_gene5536</name>
</gene>
<feature type="compositionally biased region" description="Basic and acidic residues" evidence="1">
    <location>
        <begin position="19"/>
        <end position="33"/>
    </location>
</feature>
<organism evidence="2 3">
    <name type="scientific">Halteria grandinella</name>
    <dbReference type="NCBI Taxonomy" id="5974"/>
    <lineage>
        <taxon>Eukaryota</taxon>
        <taxon>Sar</taxon>
        <taxon>Alveolata</taxon>
        <taxon>Ciliophora</taxon>
        <taxon>Intramacronucleata</taxon>
        <taxon>Spirotrichea</taxon>
        <taxon>Stichotrichia</taxon>
        <taxon>Sporadotrichida</taxon>
        <taxon>Halteriidae</taxon>
        <taxon>Halteria</taxon>
    </lineage>
</organism>
<keyword evidence="3" id="KW-1185">Reference proteome</keyword>
<evidence type="ECO:0000256" key="1">
    <source>
        <dbReference type="SAM" id="MobiDB-lite"/>
    </source>
</evidence>
<evidence type="ECO:0000313" key="3">
    <source>
        <dbReference type="Proteomes" id="UP000785679"/>
    </source>
</evidence>
<dbReference type="OrthoDB" id="10017781at2759"/>
<accession>A0A8J8NUS6</accession>
<protein>
    <recommendedName>
        <fullName evidence="4">HEAT repeat domain-containing protein</fullName>
    </recommendedName>
</protein>
<dbReference type="InterPro" id="IPR016024">
    <property type="entry name" value="ARM-type_fold"/>
</dbReference>
<reference evidence="2" key="1">
    <citation type="submission" date="2019-06" db="EMBL/GenBank/DDBJ databases">
        <authorList>
            <person name="Zheng W."/>
        </authorList>
    </citation>
    <scope>NUCLEOTIDE SEQUENCE</scope>
    <source>
        <strain evidence="2">QDHG01</strain>
    </source>
</reference>
<dbReference type="AlphaFoldDB" id="A0A8J8NUS6"/>
<comment type="caution">
    <text evidence="2">The sequence shown here is derived from an EMBL/GenBank/DDBJ whole genome shotgun (WGS) entry which is preliminary data.</text>
</comment>
<proteinExistence type="predicted"/>
<dbReference type="InterPro" id="IPR011989">
    <property type="entry name" value="ARM-like"/>
</dbReference>
<sequence>MKKGGKKGASQEKPQSKKFNREQQQDDLRKIAETEDMDELIELSRSQDPLIRQKAAQQMCPCRVGRDYEEFWARTFELAEDEDATVRYQILHNMCDGSPDGYEDKVSECLEIFNRDEDKEIRRKAHKVLASYLRTGKWNVL</sequence>
<evidence type="ECO:0008006" key="4">
    <source>
        <dbReference type="Google" id="ProtNLM"/>
    </source>
</evidence>
<dbReference type="EMBL" id="RRYP01007212">
    <property type="protein sequence ID" value="TNV80665.1"/>
    <property type="molecule type" value="Genomic_DNA"/>
</dbReference>
<dbReference type="Gene3D" id="1.25.10.10">
    <property type="entry name" value="Leucine-rich Repeat Variant"/>
    <property type="match status" value="1"/>
</dbReference>
<dbReference type="Proteomes" id="UP000785679">
    <property type="component" value="Unassembled WGS sequence"/>
</dbReference>
<feature type="region of interest" description="Disordered" evidence="1">
    <location>
        <begin position="1"/>
        <end position="36"/>
    </location>
</feature>